<evidence type="ECO:0000256" key="3">
    <source>
        <dbReference type="ARBA" id="ARBA00022741"/>
    </source>
</evidence>
<dbReference type="KEGG" id="acan:ACA1_352970"/>
<evidence type="ECO:0000259" key="7">
    <source>
        <dbReference type="PROSITE" id="PS51722"/>
    </source>
</evidence>
<proteinExistence type="predicted"/>
<dbReference type="SUPFAM" id="SSF50447">
    <property type="entry name" value="Translation proteins"/>
    <property type="match status" value="1"/>
</dbReference>
<dbReference type="Gene3D" id="2.40.30.10">
    <property type="entry name" value="Translation factors"/>
    <property type="match status" value="1"/>
</dbReference>
<dbReference type="InterPro" id="IPR031157">
    <property type="entry name" value="G_TR_CS"/>
</dbReference>
<dbReference type="Proteomes" id="UP000011083">
    <property type="component" value="Unassembled WGS sequence"/>
</dbReference>
<dbReference type="VEuPathDB" id="AmoebaDB:ACA1_352970"/>
<keyword evidence="5" id="KW-0648">Protein biosynthesis</keyword>
<gene>
    <name evidence="8" type="ORF">ACA1_352970</name>
</gene>
<dbReference type="FunFam" id="3.30.70.870:FF:000002">
    <property type="entry name" value="Translation elongation factor 2"/>
    <property type="match status" value="1"/>
</dbReference>
<dbReference type="InterPro" id="IPR027417">
    <property type="entry name" value="P-loop_NTPase"/>
</dbReference>
<name>L8GG18_ACACF</name>
<dbReference type="EMBL" id="KB008136">
    <property type="protein sequence ID" value="ELR12025.1"/>
    <property type="molecule type" value="Genomic_DNA"/>
</dbReference>
<protein>
    <submittedName>
        <fullName evidence="8">Elongation factor 2, putative</fullName>
    </submittedName>
</protein>
<evidence type="ECO:0000256" key="6">
    <source>
        <dbReference type="ARBA" id="ARBA00023134"/>
    </source>
</evidence>
<dbReference type="InterPro" id="IPR020568">
    <property type="entry name" value="Ribosomal_Su5_D2-typ_SF"/>
</dbReference>
<dbReference type="InterPro" id="IPR000795">
    <property type="entry name" value="T_Tr_GTP-bd_dom"/>
</dbReference>
<dbReference type="InterPro" id="IPR004161">
    <property type="entry name" value="EFTu-like_2"/>
</dbReference>
<dbReference type="InterPro" id="IPR009000">
    <property type="entry name" value="Transl_B-barrel_sf"/>
</dbReference>
<dbReference type="InterPro" id="IPR035647">
    <property type="entry name" value="EFG_III/V"/>
</dbReference>
<dbReference type="PROSITE" id="PS00301">
    <property type="entry name" value="G_TR_1"/>
    <property type="match status" value="1"/>
</dbReference>
<dbReference type="OrthoDB" id="364892at2759"/>
<dbReference type="GO" id="GO:0005829">
    <property type="term" value="C:cytosol"/>
    <property type="evidence" value="ECO:0007669"/>
    <property type="project" value="TreeGrafter"/>
</dbReference>
<keyword evidence="3" id="KW-0547">Nucleotide-binding</keyword>
<dbReference type="PANTHER" id="PTHR42908">
    <property type="entry name" value="TRANSLATION ELONGATION FACTOR-RELATED"/>
    <property type="match status" value="1"/>
</dbReference>
<dbReference type="Gene3D" id="3.90.1430.10">
    <property type="entry name" value="Yeast translation eEF2 (G' domain)"/>
    <property type="match status" value="1"/>
</dbReference>
<dbReference type="Pfam" id="PF14492">
    <property type="entry name" value="EFG_III"/>
    <property type="match status" value="1"/>
</dbReference>
<dbReference type="Pfam" id="PF00679">
    <property type="entry name" value="EFG_C"/>
    <property type="match status" value="1"/>
</dbReference>
<dbReference type="SUPFAM" id="SSF52540">
    <property type="entry name" value="P-loop containing nucleoside triphosphate hydrolases"/>
    <property type="match status" value="1"/>
</dbReference>
<dbReference type="AlphaFoldDB" id="L8GG18"/>
<dbReference type="Pfam" id="PF03144">
    <property type="entry name" value="GTP_EFTU_D2"/>
    <property type="match status" value="1"/>
</dbReference>
<evidence type="ECO:0000313" key="8">
    <source>
        <dbReference type="EMBL" id="ELR12025.1"/>
    </source>
</evidence>
<reference evidence="8 9" key="1">
    <citation type="journal article" date="2013" name="Genome Biol.">
        <title>Genome of Acanthamoeba castellanii highlights extensive lateral gene transfer and early evolution of tyrosine kinase signaling.</title>
        <authorList>
            <person name="Clarke M."/>
            <person name="Lohan A.J."/>
            <person name="Liu B."/>
            <person name="Lagkouvardos I."/>
            <person name="Roy S."/>
            <person name="Zafar N."/>
            <person name="Bertelli C."/>
            <person name="Schilde C."/>
            <person name="Kianianmomeni A."/>
            <person name="Burglin T.R."/>
            <person name="Frech C."/>
            <person name="Turcotte B."/>
            <person name="Kopec K.O."/>
            <person name="Synnott J.M."/>
            <person name="Choo C."/>
            <person name="Paponov I."/>
            <person name="Finkler A."/>
            <person name="Soon Heng Tan C."/>
            <person name="Hutchins A.P."/>
            <person name="Weinmeier T."/>
            <person name="Rattei T."/>
            <person name="Chu J.S."/>
            <person name="Gimenez G."/>
            <person name="Irimia M."/>
            <person name="Rigden D.J."/>
            <person name="Fitzpatrick D.A."/>
            <person name="Lorenzo-Morales J."/>
            <person name="Bateman A."/>
            <person name="Chiu C.H."/>
            <person name="Tang P."/>
            <person name="Hegemann P."/>
            <person name="Fromm H."/>
            <person name="Raoult D."/>
            <person name="Greub G."/>
            <person name="Miranda-Saavedra D."/>
            <person name="Chen N."/>
            <person name="Nash P."/>
            <person name="Ginger M.L."/>
            <person name="Horn M."/>
            <person name="Schaap P."/>
            <person name="Caler L."/>
            <person name="Loftus B."/>
        </authorList>
    </citation>
    <scope>NUCLEOTIDE SEQUENCE [LARGE SCALE GENOMIC DNA]</scope>
    <source>
        <strain evidence="8 9">Neff</strain>
    </source>
</reference>
<dbReference type="InterPro" id="IPR005225">
    <property type="entry name" value="Small_GTP-bd"/>
</dbReference>
<evidence type="ECO:0000256" key="5">
    <source>
        <dbReference type="ARBA" id="ARBA00022917"/>
    </source>
</evidence>
<accession>L8GG18</accession>
<dbReference type="GO" id="GO:0005525">
    <property type="term" value="F:GTP binding"/>
    <property type="evidence" value="ECO:0007669"/>
    <property type="project" value="UniProtKB-KW"/>
</dbReference>
<dbReference type="FunFam" id="3.30.70.240:FF:000003">
    <property type="entry name" value="Translation elongation factor 2"/>
    <property type="match status" value="1"/>
</dbReference>
<feature type="domain" description="Tr-type G" evidence="7">
    <location>
        <begin position="5"/>
        <end position="238"/>
    </location>
</feature>
<organism evidence="8 9">
    <name type="scientific">Acanthamoeba castellanii (strain ATCC 30010 / Neff)</name>
    <dbReference type="NCBI Taxonomy" id="1257118"/>
    <lineage>
        <taxon>Eukaryota</taxon>
        <taxon>Amoebozoa</taxon>
        <taxon>Discosea</taxon>
        <taxon>Longamoebia</taxon>
        <taxon>Centramoebida</taxon>
        <taxon>Acanthamoebidae</taxon>
        <taxon>Acanthamoeba</taxon>
    </lineage>
</organism>
<dbReference type="Gene3D" id="3.30.70.240">
    <property type="match status" value="1"/>
</dbReference>
<dbReference type="CDD" id="cd16268">
    <property type="entry name" value="EF2_II"/>
    <property type="match status" value="1"/>
</dbReference>
<evidence type="ECO:0000256" key="1">
    <source>
        <dbReference type="ARBA" id="ARBA00004496"/>
    </source>
</evidence>
<dbReference type="OMA" id="NVNVTMA"/>
<sequence>MDRQDNIRNVTVIAHVDHGKSTLTDSLVRMAGISSKNRFTDGLEAEQQRGISIKSTGLSLYFELPNAADQKAPATQVAAAAAGGEEGEAQQGPSLEGFLLNLIDSPGHVDFSSEVTAALRVTDGALVVVDCVEGVCVQTNTVLRQSLSERIKPVLVMNKIDRAILEQQLEPEELYARLCRTIESVNSVISIYKDEGMGEPFVQPDQGTVAFASGLHGWGFTLTTFATILGKQLGVAPEKLQKRLWGDNFYDPDVKKWLKTDISPTTGKKLKRGFCQFVLAPIYRIIKGCLGGPEKRELLDKNIQQLGIELKAAEKALEGKDLMKCVMPKFLPLGTALLEMMVRHLPSPVQAQTVPRGRTSTRVPWTDECADAVRRCDPEGPLMVYISKLVPSPDQGSRFYAFGRVFSGTARTGQKVRILGPDYIPGQKSDLYVKNIQKVCVAMGRYFENMDSVPAGNTVCLVGLDQFLIKSGTVTTSEVAHNFRMMKFSVSPVVRVAVQPKNAADVPKLAEGLRKLIKTDPCVQCSIDEATGEMIVAAAGELHLEIVLDDLAKLSRVEFHQSDPVTSFRETVTERTPEACLAKSPNKHNRLWVSAEPFPEGLADALSARPRLMEPMYLVEIQTEDSAMGSVYGVLSMRRGHVFSSEQREGTPIYTLKAYLPVMESFGFTSALREATGGNAFPQCVFDHWQAMSGDPLDPNSTVGKAVLGVRKRKGLKAELPTAAAFMDKL</sequence>
<dbReference type="CDD" id="cd01885">
    <property type="entry name" value="EF2"/>
    <property type="match status" value="1"/>
</dbReference>
<keyword evidence="2" id="KW-0963">Cytoplasm</keyword>
<dbReference type="GO" id="GO:1990904">
    <property type="term" value="C:ribonucleoprotein complex"/>
    <property type="evidence" value="ECO:0007669"/>
    <property type="project" value="TreeGrafter"/>
</dbReference>
<dbReference type="PANTHER" id="PTHR42908:SF10">
    <property type="entry name" value="EUKARYOTIC TRANSLATION ELONGATION FACTOR 2"/>
    <property type="match status" value="1"/>
</dbReference>
<dbReference type="InterPro" id="IPR041095">
    <property type="entry name" value="EFG_II"/>
</dbReference>
<dbReference type="SUPFAM" id="SSF54980">
    <property type="entry name" value="EF-G C-terminal domain-like"/>
    <property type="match status" value="2"/>
</dbReference>
<comment type="subcellular location">
    <subcellularLocation>
        <location evidence="1">Cytoplasm</location>
    </subcellularLocation>
</comment>
<keyword evidence="6" id="KW-0342">GTP-binding</keyword>
<dbReference type="PROSITE" id="PS51722">
    <property type="entry name" value="G_TR_2"/>
    <property type="match status" value="1"/>
</dbReference>
<keyword evidence="9" id="KW-1185">Reference proteome</keyword>
<dbReference type="CDD" id="cd04096">
    <property type="entry name" value="eEF2_snRNP_like_C"/>
    <property type="match status" value="1"/>
</dbReference>
<dbReference type="PRINTS" id="PR00315">
    <property type="entry name" value="ELONGATNFCT"/>
</dbReference>
<dbReference type="InterPro" id="IPR000640">
    <property type="entry name" value="EFG_V-like"/>
</dbReference>
<dbReference type="FunFam" id="2.40.30.10:FF:000010">
    <property type="entry name" value="Translation elongation factor 2"/>
    <property type="match status" value="1"/>
</dbReference>
<keyword evidence="4 8" id="KW-0251">Elongation factor</keyword>
<dbReference type="FunFam" id="3.40.50.300:FF:000058">
    <property type="entry name" value="Translation elongation factor 2"/>
    <property type="match status" value="1"/>
</dbReference>
<evidence type="ECO:0000313" key="9">
    <source>
        <dbReference type="Proteomes" id="UP000011083"/>
    </source>
</evidence>
<dbReference type="SMART" id="SM00838">
    <property type="entry name" value="EFG_C"/>
    <property type="match status" value="1"/>
</dbReference>
<dbReference type="SUPFAM" id="SSF54211">
    <property type="entry name" value="Ribosomal protein S5 domain 2-like"/>
    <property type="match status" value="1"/>
</dbReference>
<dbReference type="NCBIfam" id="TIGR00231">
    <property type="entry name" value="small_GTP"/>
    <property type="match status" value="1"/>
</dbReference>
<dbReference type="Gene3D" id="3.40.50.300">
    <property type="entry name" value="P-loop containing nucleotide triphosphate hydrolases"/>
    <property type="match status" value="1"/>
</dbReference>
<dbReference type="Gene3D" id="3.30.70.870">
    <property type="entry name" value="Elongation Factor G (Translational Gtpase), domain 3"/>
    <property type="match status" value="1"/>
</dbReference>
<dbReference type="GO" id="GO:0043022">
    <property type="term" value="F:ribosome binding"/>
    <property type="evidence" value="ECO:0007669"/>
    <property type="project" value="TreeGrafter"/>
</dbReference>
<evidence type="ECO:0000256" key="2">
    <source>
        <dbReference type="ARBA" id="ARBA00022490"/>
    </source>
</evidence>
<dbReference type="GO" id="GO:0003924">
    <property type="term" value="F:GTPase activity"/>
    <property type="evidence" value="ECO:0007669"/>
    <property type="project" value="InterPro"/>
</dbReference>
<dbReference type="Pfam" id="PF00009">
    <property type="entry name" value="GTP_EFTU"/>
    <property type="match status" value="1"/>
</dbReference>
<dbReference type="CDD" id="cd16261">
    <property type="entry name" value="EF2_snRNP_III"/>
    <property type="match status" value="1"/>
</dbReference>
<dbReference type="GO" id="GO:0003746">
    <property type="term" value="F:translation elongation factor activity"/>
    <property type="evidence" value="ECO:0007669"/>
    <property type="project" value="UniProtKB-KW"/>
</dbReference>
<dbReference type="GeneID" id="14912522"/>
<dbReference type="RefSeq" id="XP_004334038.1">
    <property type="nucleotide sequence ID" value="XM_004333990.1"/>
</dbReference>
<evidence type="ECO:0000256" key="4">
    <source>
        <dbReference type="ARBA" id="ARBA00022768"/>
    </source>
</evidence>
<dbReference type="STRING" id="1257118.L8GG18"/>